<sequence length="101" mass="11497">MKGDRLIQTCKNCHTQFNWGQIYKSFWLGYKPITCAVCDSKHKITIAGRFTFVSSTLLPMMIYGYSFSFASNIFVHILIGLLIFIAGSLVTPKLVTYRMSD</sequence>
<dbReference type="OrthoDB" id="2970506at2"/>
<dbReference type="AlphaFoldDB" id="A0A6G1X4N0"/>
<keyword evidence="3" id="KW-1185">Reference proteome</keyword>
<organism evidence="2 3">
    <name type="scientific">Salinibacillus xinjiangensis</name>
    <dbReference type="NCBI Taxonomy" id="1229268"/>
    <lineage>
        <taxon>Bacteria</taxon>
        <taxon>Bacillati</taxon>
        <taxon>Bacillota</taxon>
        <taxon>Bacilli</taxon>
        <taxon>Bacillales</taxon>
        <taxon>Bacillaceae</taxon>
        <taxon>Salinibacillus</taxon>
    </lineage>
</organism>
<evidence type="ECO:0008006" key="4">
    <source>
        <dbReference type="Google" id="ProtNLM"/>
    </source>
</evidence>
<name>A0A6G1X4N0_9BACI</name>
<dbReference type="Proteomes" id="UP000480185">
    <property type="component" value="Unassembled WGS sequence"/>
</dbReference>
<keyword evidence="1" id="KW-1133">Transmembrane helix</keyword>
<comment type="caution">
    <text evidence="2">The sequence shown here is derived from an EMBL/GenBank/DDBJ whole genome shotgun (WGS) entry which is preliminary data.</text>
</comment>
<dbReference type="RefSeq" id="WP_153727814.1">
    <property type="nucleotide sequence ID" value="NZ_WJNH01000003.1"/>
</dbReference>
<dbReference type="EMBL" id="WJNH01000003">
    <property type="protein sequence ID" value="MRG85879.1"/>
    <property type="molecule type" value="Genomic_DNA"/>
</dbReference>
<keyword evidence="1" id="KW-0812">Transmembrane</keyword>
<accession>A0A6G1X4N0</accession>
<feature type="transmembrane region" description="Helical" evidence="1">
    <location>
        <begin position="50"/>
        <end position="67"/>
    </location>
</feature>
<protein>
    <recommendedName>
        <fullName evidence="4">CXXC-20-CXXC protein</fullName>
    </recommendedName>
</protein>
<dbReference type="NCBIfam" id="TIGR04104">
    <property type="entry name" value="cxxc_20_cxxc"/>
    <property type="match status" value="1"/>
</dbReference>
<proteinExistence type="predicted"/>
<evidence type="ECO:0000313" key="2">
    <source>
        <dbReference type="EMBL" id="MRG85879.1"/>
    </source>
</evidence>
<keyword evidence="1" id="KW-0472">Membrane</keyword>
<evidence type="ECO:0000313" key="3">
    <source>
        <dbReference type="Proteomes" id="UP000480185"/>
    </source>
</evidence>
<evidence type="ECO:0000256" key="1">
    <source>
        <dbReference type="SAM" id="Phobius"/>
    </source>
</evidence>
<gene>
    <name evidence="2" type="ORF">GH754_05950</name>
</gene>
<feature type="transmembrane region" description="Helical" evidence="1">
    <location>
        <begin position="73"/>
        <end position="95"/>
    </location>
</feature>
<dbReference type="InterPro" id="IPR026369">
    <property type="entry name" value="CxxC_20_CxxC"/>
</dbReference>
<reference evidence="2 3" key="1">
    <citation type="submission" date="2019-11" db="EMBL/GenBank/DDBJ databases">
        <authorList>
            <person name="Li J."/>
        </authorList>
    </citation>
    <scope>NUCLEOTIDE SEQUENCE [LARGE SCALE GENOMIC DNA]</scope>
    <source>
        <strain evidence="2 3">J4</strain>
    </source>
</reference>